<dbReference type="Proteomes" id="UP001592529">
    <property type="component" value="Unassembled WGS sequence"/>
</dbReference>
<comment type="caution">
    <text evidence="2">The sequence shown here is derived from an EMBL/GenBank/DDBJ whole genome shotgun (WGS) entry which is preliminary data.</text>
</comment>
<proteinExistence type="predicted"/>
<dbReference type="RefSeq" id="WP_380527948.1">
    <property type="nucleotide sequence ID" value="NZ_JBHFAA010000025.1"/>
</dbReference>
<accession>A0ABV6WR70</accession>
<sequence>MPRIEITSFGYLHDDPPPARIVCDLRPFRDPHWNTALRQLTARDEPVAQAVMATSGIAAVVDALAAMTRGYLAAPSPAPVTIAIGCAGGRHRSAQVSQALEALLLADGLDVTVIHRDIDLPVVER</sequence>
<protein>
    <submittedName>
        <fullName evidence="2">ATPase</fullName>
    </submittedName>
</protein>
<evidence type="ECO:0000259" key="1">
    <source>
        <dbReference type="Pfam" id="PF22740"/>
    </source>
</evidence>
<reference evidence="2 3" key="1">
    <citation type="submission" date="2024-09" db="EMBL/GenBank/DDBJ databases">
        <authorList>
            <person name="Lee S.D."/>
        </authorList>
    </citation>
    <scope>NUCLEOTIDE SEQUENCE [LARGE SCALE GENOMIC DNA]</scope>
    <source>
        <strain evidence="2 3">N1-12</strain>
    </source>
</reference>
<dbReference type="PANTHER" id="PTHR30448">
    <property type="entry name" value="RNASE ADAPTER PROTEIN RAPZ"/>
    <property type="match status" value="1"/>
</dbReference>
<dbReference type="InterPro" id="IPR053931">
    <property type="entry name" value="RapZ_C"/>
</dbReference>
<dbReference type="PANTHER" id="PTHR30448:SF0">
    <property type="entry name" value="RNASE ADAPTER PROTEIN RAPZ"/>
    <property type="match status" value="1"/>
</dbReference>
<gene>
    <name evidence="2" type="ORF">ACEZCY_35805</name>
</gene>
<organism evidence="2 3">
    <name type="scientific">Streptacidiphilus alkalitolerans</name>
    <dbReference type="NCBI Taxonomy" id="3342712"/>
    <lineage>
        <taxon>Bacteria</taxon>
        <taxon>Bacillati</taxon>
        <taxon>Actinomycetota</taxon>
        <taxon>Actinomycetes</taxon>
        <taxon>Kitasatosporales</taxon>
        <taxon>Streptomycetaceae</taxon>
        <taxon>Streptacidiphilus</taxon>
    </lineage>
</organism>
<evidence type="ECO:0000313" key="2">
    <source>
        <dbReference type="EMBL" id="MFC1428541.1"/>
    </source>
</evidence>
<dbReference type="Pfam" id="PF22740">
    <property type="entry name" value="PapZ_C"/>
    <property type="match status" value="1"/>
</dbReference>
<evidence type="ECO:0000313" key="3">
    <source>
        <dbReference type="Proteomes" id="UP001592529"/>
    </source>
</evidence>
<keyword evidence="3" id="KW-1185">Reference proteome</keyword>
<name>A0ABV6WR70_9ACTN</name>
<dbReference type="EMBL" id="JBHFAA010000025">
    <property type="protein sequence ID" value="MFC1428541.1"/>
    <property type="molecule type" value="Genomic_DNA"/>
</dbReference>
<feature type="domain" description="RapZ C-terminal" evidence="1">
    <location>
        <begin position="3"/>
        <end position="119"/>
    </location>
</feature>
<dbReference type="InterPro" id="IPR005337">
    <property type="entry name" value="RapZ-like"/>
</dbReference>